<name>A0A7S4JVH2_9STRA</name>
<dbReference type="GO" id="GO:0005788">
    <property type="term" value="C:endoplasmic reticulum lumen"/>
    <property type="evidence" value="ECO:0007669"/>
    <property type="project" value="TreeGrafter"/>
</dbReference>
<dbReference type="SUPFAM" id="SSF50911">
    <property type="entry name" value="Mannose 6-phosphate receptor domain"/>
    <property type="match status" value="1"/>
</dbReference>
<feature type="region of interest" description="Disordered" evidence="5">
    <location>
        <begin position="121"/>
        <end position="171"/>
    </location>
</feature>
<keyword evidence="3" id="KW-0256">Endoplasmic reticulum</keyword>
<dbReference type="InterPro" id="IPR044865">
    <property type="entry name" value="MRH_dom"/>
</dbReference>
<reference evidence="7" key="1">
    <citation type="submission" date="2021-01" db="EMBL/GenBank/DDBJ databases">
        <authorList>
            <person name="Corre E."/>
            <person name="Pelletier E."/>
            <person name="Niang G."/>
            <person name="Scheremetjew M."/>
            <person name="Finn R."/>
            <person name="Kale V."/>
            <person name="Holt S."/>
            <person name="Cochrane G."/>
            <person name="Meng A."/>
            <person name="Brown T."/>
            <person name="Cohen L."/>
        </authorList>
    </citation>
    <scope>NUCLEOTIDE SEQUENCE</scope>
    <source>
        <strain evidence="7">Isolate 1302-5</strain>
    </source>
</reference>
<evidence type="ECO:0000256" key="3">
    <source>
        <dbReference type="ARBA" id="ARBA00022824"/>
    </source>
</evidence>
<dbReference type="EMBL" id="HBKQ01050195">
    <property type="protein sequence ID" value="CAE2275595.1"/>
    <property type="molecule type" value="Transcribed_RNA"/>
</dbReference>
<dbReference type="InterPro" id="IPR009011">
    <property type="entry name" value="Man6P_isomerase_rcpt-bd_dom_sf"/>
</dbReference>
<dbReference type="PANTHER" id="PTHR15414:SF0">
    <property type="entry name" value="ENDOPLASMIC RETICULUM LECTIN 1"/>
    <property type="match status" value="1"/>
</dbReference>
<feature type="region of interest" description="Disordered" evidence="5">
    <location>
        <begin position="215"/>
        <end position="236"/>
    </location>
</feature>
<feature type="compositionally biased region" description="Gly residues" evidence="5">
    <location>
        <begin position="154"/>
        <end position="165"/>
    </location>
</feature>
<dbReference type="InterPro" id="IPR036607">
    <property type="entry name" value="PRKCSH"/>
</dbReference>
<dbReference type="Pfam" id="PF13015">
    <property type="entry name" value="PRKCSH_1"/>
    <property type="match status" value="1"/>
</dbReference>
<feature type="region of interest" description="Disordered" evidence="5">
    <location>
        <begin position="1"/>
        <end position="25"/>
    </location>
</feature>
<accession>A0A7S4JVH2</accession>
<evidence type="ECO:0000256" key="1">
    <source>
        <dbReference type="ARBA" id="ARBA00004240"/>
    </source>
</evidence>
<dbReference type="GO" id="GO:0030970">
    <property type="term" value="P:retrograde protein transport, ER to cytosol"/>
    <property type="evidence" value="ECO:0007669"/>
    <property type="project" value="TreeGrafter"/>
</dbReference>
<gene>
    <name evidence="7" type="ORF">OAUR00152_LOCUS34625</name>
</gene>
<feature type="compositionally biased region" description="Basic residues" evidence="5">
    <location>
        <begin position="1"/>
        <end position="14"/>
    </location>
</feature>
<dbReference type="Pfam" id="PF07915">
    <property type="entry name" value="PRKCSH"/>
    <property type="match status" value="1"/>
</dbReference>
<dbReference type="PANTHER" id="PTHR15414">
    <property type="entry name" value="OS-9-RELATED"/>
    <property type="match status" value="1"/>
</dbReference>
<dbReference type="Gene3D" id="2.70.130.10">
    <property type="entry name" value="Mannose-6-phosphate receptor binding domain"/>
    <property type="match status" value="2"/>
</dbReference>
<comment type="subcellular location">
    <subcellularLocation>
        <location evidence="1">Endoplasmic reticulum</location>
    </subcellularLocation>
</comment>
<protein>
    <recommendedName>
        <fullName evidence="6">MRH domain-containing protein</fullName>
    </recommendedName>
</protein>
<feature type="region of interest" description="Disordered" evidence="5">
    <location>
        <begin position="555"/>
        <end position="596"/>
    </location>
</feature>
<dbReference type="PROSITE" id="PS51914">
    <property type="entry name" value="MRH"/>
    <property type="match status" value="1"/>
</dbReference>
<feature type="compositionally biased region" description="Gly residues" evidence="5">
    <location>
        <begin position="127"/>
        <end position="145"/>
    </location>
</feature>
<sequence length="801" mass="86155">MARRRHRSTTRARGGRPGLPARPSPGSPLLWAMILLQNDGSDDDSFVIGRGVGVGLARASSASSLFPPSHDEYDDTVFDPRSMFGAPYGGYARATRSRLAKLPLRLVGGAGFDLPPLVAEDGDAGERAGGGDPAVGSDGGEGGMGSDVSEGRSVDGGGEGEGGAGAIPHFQLSDGQGRRFVCRPYHEDELEAESVIGSMFDAPVLRKIPLGASDEYDGDGGEPRADLPLGGAGGSKAFGASSEEDYVHMDNRIPASRLGHVADAAQLADEDDPLDPMNMHHTGRSAGRKTPPQQQQQQQRRQLQQPKKRSTVPIHASDIANQLKKLKGFCAQIHLGWWSYEWCHEASLSQFHVKVTEQQQKAAATGHTSGARRFEIESVTDLGKYHQRKVQMDDGNGGMPPNYAKPPRQGSAAAAAPSMGGGGAADAERGLSGSIVVTDTFEDGDWCDEAGVHRATKVEIRCCKEAELKALRQVTADASRLGGDVDAVDTGSEAMFLSVFEPKGQVCQYRARICTPLLCPDAFRGLEGGERFRGDQIGAFDDDDQGDNQGAFEEDVVEEDVDEGPKEDVMPPSANEAQGPSSHREFMPEDRPAKRGKESIREILERTLGNHCLQRNAGWWTYELCHTRHVREFHGANKIDMVTGVSHQVVEEENMLGHYDVDVLESFPDEEEVNYVVNATDSFSDLGPKKKKTVPAAGTPSPDAGSNGAVFVQEYLHGDVCEDPDVTDSVVKAGGIVDGGIQRATTVRFSCGKNYELVKVNEDSTCHYVFDVTVPALCKHPLFKAPVVKTQVVKCLPIDDL</sequence>
<feature type="compositionally biased region" description="Low complexity" evidence="5">
    <location>
        <begin position="288"/>
        <end position="305"/>
    </location>
</feature>
<keyword evidence="2" id="KW-0732">Signal</keyword>
<feature type="region of interest" description="Disordered" evidence="5">
    <location>
        <begin position="269"/>
        <end position="312"/>
    </location>
</feature>
<evidence type="ECO:0000256" key="2">
    <source>
        <dbReference type="ARBA" id="ARBA00022729"/>
    </source>
</evidence>
<proteinExistence type="predicted"/>
<feature type="region of interest" description="Disordered" evidence="5">
    <location>
        <begin position="393"/>
        <end position="427"/>
    </location>
</feature>
<organism evidence="7">
    <name type="scientific">Odontella aurita</name>
    <dbReference type="NCBI Taxonomy" id="265563"/>
    <lineage>
        <taxon>Eukaryota</taxon>
        <taxon>Sar</taxon>
        <taxon>Stramenopiles</taxon>
        <taxon>Ochrophyta</taxon>
        <taxon>Bacillariophyta</taxon>
        <taxon>Mediophyceae</taxon>
        <taxon>Biddulphiophycidae</taxon>
        <taxon>Eupodiscales</taxon>
        <taxon>Odontellaceae</taxon>
        <taxon>Odontella</taxon>
    </lineage>
</organism>
<evidence type="ECO:0000256" key="4">
    <source>
        <dbReference type="ARBA" id="ARBA00023157"/>
    </source>
</evidence>
<dbReference type="AlphaFoldDB" id="A0A7S4JVH2"/>
<keyword evidence="4" id="KW-1015">Disulfide bond</keyword>
<evidence type="ECO:0000313" key="7">
    <source>
        <dbReference type="EMBL" id="CAE2275595.1"/>
    </source>
</evidence>
<feature type="compositionally biased region" description="Basic and acidic residues" evidence="5">
    <location>
        <begin position="582"/>
        <end position="596"/>
    </location>
</feature>
<dbReference type="GO" id="GO:0030968">
    <property type="term" value="P:endoplasmic reticulum unfolded protein response"/>
    <property type="evidence" value="ECO:0007669"/>
    <property type="project" value="InterPro"/>
</dbReference>
<dbReference type="InterPro" id="IPR045149">
    <property type="entry name" value="OS-9-like"/>
</dbReference>
<dbReference type="InterPro" id="IPR012913">
    <property type="entry name" value="OS9-like_dom"/>
</dbReference>
<evidence type="ECO:0000259" key="6">
    <source>
        <dbReference type="PROSITE" id="PS51914"/>
    </source>
</evidence>
<evidence type="ECO:0000256" key="5">
    <source>
        <dbReference type="SAM" id="MobiDB-lite"/>
    </source>
</evidence>
<feature type="domain" description="MRH" evidence="6">
    <location>
        <begin position="610"/>
        <end position="780"/>
    </location>
</feature>